<dbReference type="PROSITE" id="PS50222">
    <property type="entry name" value="EF_HAND_2"/>
    <property type="match status" value="1"/>
</dbReference>
<dbReference type="Proteomes" id="UP000694701">
    <property type="component" value="Unplaced"/>
</dbReference>
<dbReference type="InterPro" id="IPR032675">
    <property type="entry name" value="LRR_dom_sf"/>
</dbReference>
<dbReference type="Gene3D" id="3.80.10.10">
    <property type="entry name" value="Ribonuclease Inhibitor"/>
    <property type="match status" value="2"/>
</dbReference>
<dbReference type="Pfam" id="PF13516">
    <property type="entry name" value="LRR_6"/>
    <property type="match status" value="5"/>
</dbReference>
<dbReference type="SUPFAM" id="SSF52047">
    <property type="entry name" value="RNI-like"/>
    <property type="match status" value="1"/>
</dbReference>
<evidence type="ECO:0000313" key="3">
    <source>
        <dbReference type="Proteomes" id="UP000694701"/>
    </source>
</evidence>
<accession>A0A8C2F2V2</accession>
<proteinExistence type="predicted"/>
<evidence type="ECO:0000313" key="2">
    <source>
        <dbReference type="Ensembl" id="ENSCCRP00020049655.1"/>
    </source>
</evidence>
<dbReference type="Gene3D" id="1.10.238.10">
    <property type="entry name" value="EF-hand"/>
    <property type="match status" value="1"/>
</dbReference>
<name>A0A8C2F2V2_CYPCA</name>
<dbReference type="InterPro" id="IPR052394">
    <property type="entry name" value="LRR-containing"/>
</dbReference>
<dbReference type="Ensembl" id="ENSCCRT00020054116.1">
    <property type="protein sequence ID" value="ENSCCRP00020049655.1"/>
    <property type="gene ID" value="ENSCCRG00020022106.1"/>
</dbReference>
<dbReference type="InterPro" id="IPR001611">
    <property type="entry name" value="Leu-rich_rpt"/>
</dbReference>
<evidence type="ECO:0000259" key="1">
    <source>
        <dbReference type="PROSITE" id="PS50222"/>
    </source>
</evidence>
<dbReference type="SMART" id="SM00368">
    <property type="entry name" value="LRR_RI"/>
    <property type="match status" value="7"/>
</dbReference>
<feature type="domain" description="EF-hand" evidence="1">
    <location>
        <begin position="354"/>
        <end position="389"/>
    </location>
</feature>
<dbReference type="Pfam" id="PF00560">
    <property type="entry name" value="LRR_1"/>
    <property type="match status" value="1"/>
</dbReference>
<dbReference type="InterPro" id="IPR011992">
    <property type="entry name" value="EF-hand-dom_pair"/>
</dbReference>
<dbReference type="GO" id="GO:0005509">
    <property type="term" value="F:calcium ion binding"/>
    <property type="evidence" value="ECO:0007669"/>
    <property type="project" value="InterPro"/>
</dbReference>
<reference evidence="2" key="1">
    <citation type="submission" date="2025-08" db="UniProtKB">
        <authorList>
            <consortium name="Ensembl"/>
        </authorList>
    </citation>
    <scope>IDENTIFICATION</scope>
</reference>
<protein>
    <submittedName>
        <fullName evidence="2">Leucine rich repeat containing 74A</fullName>
    </submittedName>
</protein>
<dbReference type="PANTHER" id="PTHR24114:SF49">
    <property type="entry name" value="LEUCINE-RICH REPEAT-CONTAINING PROTEIN 74A"/>
    <property type="match status" value="1"/>
</dbReference>
<dbReference type="SUPFAM" id="SSF47473">
    <property type="entry name" value="EF-hand"/>
    <property type="match status" value="1"/>
</dbReference>
<dbReference type="PANTHER" id="PTHR24114">
    <property type="entry name" value="LEUCINE RICH REPEAT FAMILY PROTEIN"/>
    <property type="match status" value="1"/>
</dbReference>
<dbReference type="AlphaFoldDB" id="A0A8C2F2V2"/>
<sequence length="433" mass="48425">MIRLWCFSAVSELKLIREDLSTEELYLQACKLVGVVPVRYFLRNLGSATINLNHHGLGPLGAKALAITDMHTTTLELADNFLLAEGARYLMEMLRANFTIHNLDLSDNHLQSAGAECVAKMLLENISIKSLKLSGISCILIETSVCSQSNYRVKELDLSHNQFCGRGGEHLGQMIANNDGLEVLDLSWNHLRMKGAVAFCAGLKVNTTLKHLDLSFNGFGNEGALALGEALKFNNTLVHLDLNNNRISDEGASLLCKGLEANDTLRVLQLAYNSLTVEGALTLISVVKNTPKTAIEEINICNVLVNENFVQLLELICQEHPSLEVQYGGVGGFIAKKPRKRIDPMKVIQDYLDQRKLRLWDFFRNIDKDGTMRVPVVDFRKAVQQSSIPLEKFQIEELIQRLDRDRTGIVDYRSARSYRSTLNTELRHSLSNA</sequence>
<organism evidence="2 3">
    <name type="scientific">Cyprinus carpio</name>
    <name type="common">Common carp</name>
    <dbReference type="NCBI Taxonomy" id="7962"/>
    <lineage>
        <taxon>Eukaryota</taxon>
        <taxon>Metazoa</taxon>
        <taxon>Chordata</taxon>
        <taxon>Craniata</taxon>
        <taxon>Vertebrata</taxon>
        <taxon>Euteleostomi</taxon>
        <taxon>Actinopterygii</taxon>
        <taxon>Neopterygii</taxon>
        <taxon>Teleostei</taxon>
        <taxon>Ostariophysi</taxon>
        <taxon>Cypriniformes</taxon>
        <taxon>Cyprinidae</taxon>
        <taxon>Cyprininae</taxon>
        <taxon>Cyprinus</taxon>
    </lineage>
</organism>
<dbReference type="InterPro" id="IPR002048">
    <property type="entry name" value="EF_hand_dom"/>
</dbReference>